<accession>A0A5A9W3G6</accession>
<keyword evidence="12" id="KW-1185">Reference proteome</keyword>
<dbReference type="GO" id="GO:0051537">
    <property type="term" value="F:2 iron, 2 sulfur cluster binding"/>
    <property type="evidence" value="ECO:0007669"/>
    <property type="project" value="UniProtKB-KW"/>
</dbReference>
<evidence type="ECO:0000256" key="9">
    <source>
        <dbReference type="ARBA" id="ARBA00046332"/>
    </source>
</evidence>
<evidence type="ECO:0000256" key="1">
    <source>
        <dbReference type="ARBA" id="ARBA00022448"/>
    </source>
</evidence>
<evidence type="ECO:0000256" key="7">
    <source>
        <dbReference type="ARBA" id="ARBA00034078"/>
    </source>
</evidence>
<dbReference type="Proteomes" id="UP000325302">
    <property type="component" value="Unassembled WGS sequence"/>
</dbReference>
<keyword evidence="3" id="KW-0479">Metal-binding</keyword>
<evidence type="ECO:0000256" key="5">
    <source>
        <dbReference type="ARBA" id="ARBA00023004"/>
    </source>
</evidence>
<dbReference type="InterPro" id="IPR007419">
    <property type="entry name" value="BFD-like_2Fe2S-bd_dom"/>
</dbReference>
<evidence type="ECO:0000259" key="10">
    <source>
        <dbReference type="Pfam" id="PF04324"/>
    </source>
</evidence>
<comment type="similarity">
    <text evidence="9">Belongs to the Bfd family.</text>
</comment>
<dbReference type="PANTHER" id="PTHR37424:SF1">
    <property type="entry name" value="BACTERIOFERRITIN-ASSOCIATED FERREDOXIN"/>
    <property type="match status" value="1"/>
</dbReference>
<dbReference type="AlphaFoldDB" id="A0A5A9W3G6"/>
<proteinExistence type="inferred from homology"/>
<keyword evidence="1" id="KW-0813">Transport</keyword>
<dbReference type="RefSeq" id="WP_149390614.1">
    <property type="nucleotide sequence ID" value="NZ_SMRS01000004.1"/>
</dbReference>
<keyword evidence="2" id="KW-0001">2Fe-2S</keyword>
<evidence type="ECO:0000256" key="4">
    <source>
        <dbReference type="ARBA" id="ARBA00022982"/>
    </source>
</evidence>
<dbReference type="PANTHER" id="PTHR37424">
    <property type="entry name" value="BACTERIOFERRITIN-ASSOCIATED FERREDOXIN"/>
    <property type="match status" value="1"/>
</dbReference>
<protein>
    <recommendedName>
        <fullName evidence="8">Bacterioferritin-associated ferredoxin</fullName>
    </recommendedName>
</protein>
<evidence type="ECO:0000313" key="12">
    <source>
        <dbReference type="Proteomes" id="UP000325302"/>
    </source>
</evidence>
<comment type="cofactor">
    <cofactor evidence="7">
        <name>[2Fe-2S] cluster</name>
        <dbReference type="ChEBI" id="CHEBI:190135"/>
    </cofactor>
</comment>
<evidence type="ECO:0000256" key="2">
    <source>
        <dbReference type="ARBA" id="ARBA00022714"/>
    </source>
</evidence>
<keyword evidence="6" id="KW-0411">Iron-sulfur</keyword>
<evidence type="ECO:0000256" key="8">
    <source>
        <dbReference type="ARBA" id="ARBA00039386"/>
    </source>
</evidence>
<sequence length="66" mass="7160">MYVCICNGITERDVHQAIDQGASSYRELKQNLQVGSCCGKCACFARELLQSRLQGDFASLCVDAAA</sequence>
<comment type="caution">
    <text evidence="11">The sequence shown here is derived from an EMBL/GenBank/DDBJ whole genome shotgun (WGS) entry which is preliminary data.</text>
</comment>
<dbReference type="Pfam" id="PF04324">
    <property type="entry name" value="Fer2_BFD"/>
    <property type="match status" value="1"/>
</dbReference>
<reference evidence="11 12" key="1">
    <citation type="submission" date="2019-03" db="EMBL/GenBank/DDBJ databases">
        <title>Nitrincola sp. nov. isolated from an Indian soda lake.</title>
        <authorList>
            <person name="Joshi A."/>
            <person name="Thite S.V."/>
            <person name="Joseph N."/>
            <person name="Dhotre D."/>
            <person name="Moorthy M."/>
            <person name="Shouche Y.S."/>
        </authorList>
    </citation>
    <scope>NUCLEOTIDE SEQUENCE [LARGE SCALE GENOMIC DNA]</scope>
    <source>
        <strain evidence="11 12">MEB193</strain>
    </source>
</reference>
<organism evidence="11 12">
    <name type="scientific">Nitrincola tapanii</name>
    <dbReference type="NCBI Taxonomy" id="1708751"/>
    <lineage>
        <taxon>Bacteria</taxon>
        <taxon>Pseudomonadati</taxon>
        <taxon>Pseudomonadota</taxon>
        <taxon>Gammaproteobacteria</taxon>
        <taxon>Oceanospirillales</taxon>
        <taxon>Oceanospirillaceae</taxon>
        <taxon>Nitrincola</taxon>
    </lineage>
</organism>
<evidence type="ECO:0000256" key="6">
    <source>
        <dbReference type="ARBA" id="ARBA00023014"/>
    </source>
</evidence>
<keyword evidence="4" id="KW-0249">Electron transport</keyword>
<dbReference type="Gene3D" id="1.10.10.1100">
    <property type="entry name" value="BFD-like [2Fe-2S]-binding domain"/>
    <property type="match status" value="1"/>
</dbReference>
<dbReference type="OrthoDB" id="9815350at2"/>
<name>A0A5A9W3G6_9GAMM</name>
<dbReference type="InterPro" id="IPR052371">
    <property type="entry name" value="BFD-associated_ferredoxin"/>
</dbReference>
<keyword evidence="5" id="KW-0408">Iron</keyword>
<evidence type="ECO:0000256" key="3">
    <source>
        <dbReference type="ARBA" id="ARBA00022723"/>
    </source>
</evidence>
<feature type="domain" description="BFD-like [2Fe-2S]-binding" evidence="10">
    <location>
        <begin position="2"/>
        <end position="50"/>
    </location>
</feature>
<dbReference type="InterPro" id="IPR041854">
    <property type="entry name" value="BFD-like_2Fe2S-bd_dom_sf"/>
</dbReference>
<dbReference type="EMBL" id="SMRS01000004">
    <property type="protein sequence ID" value="KAA0875034.1"/>
    <property type="molecule type" value="Genomic_DNA"/>
</dbReference>
<evidence type="ECO:0000313" key="11">
    <source>
        <dbReference type="EMBL" id="KAA0875034.1"/>
    </source>
</evidence>
<gene>
    <name evidence="11" type="ORF">E1H14_06340</name>
</gene>
<dbReference type="GO" id="GO:0046872">
    <property type="term" value="F:metal ion binding"/>
    <property type="evidence" value="ECO:0007669"/>
    <property type="project" value="UniProtKB-KW"/>
</dbReference>